<dbReference type="InterPro" id="IPR016161">
    <property type="entry name" value="Ald_DH/histidinol_DH"/>
</dbReference>
<feature type="domain" description="Aldehyde dehydrogenase" evidence="3">
    <location>
        <begin position="17"/>
        <end position="73"/>
    </location>
</feature>
<feature type="non-terminal residue" evidence="4">
    <location>
        <position position="74"/>
    </location>
</feature>
<evidence type="ECO:0000259" key="3">
    <source>
        <dbReference type="Pfam" id="PF00171"/>
    </source>
</evidence>
<protein>
    <submittedName>
        <fullName evidence="4">Aldehyde dehydrogenase family protein</fullName>
    </submittedName>
</protein>
<dbReference type="Proteomes" id="UP001220456">
    <property type="component" value="Unassembled WGS sequence"/>
</dbReference>
<comment type="caution">
    <text evidence="4">The sequence shown here is derived from an EMBL/GenBank/DDBJ whole genome shotgun (WGS) entry which is preliminary data.</text>
</comment>
<evidence type="ECO:0000313" key="4">
    <source>
        <dbReference type="EMBL" id="MDF9279667.1"/>
    </source>
</evidence>
<keyword evidence="1" id="KW-0560">Oxidoreductase</keyword>
<dbReference type="InterPro" id="IPR015590">
    <property type="entry name" value="Aldehyde_DH_dom"/>
</dbReference>
<organism evidence="4 5">
    <name type="scientific">Arthrobacter vasquezii</name>
    <dbReference type="NCBI Taxonomy" id="2977629"/>
    <lineage>
        <taxon>Bacteria</taxon>
        <taxon>Bacillati</taxon>
        <taxon>Actinomycetota</taxon>
        <taxon>Actinomycetes</taxon>
        <taxon>Micrococcales</taxon>
        <taxon>Micrococcaceae</taxon>
        <taxon>Arthrobacter</taxon>
    </lineage>
</organism>
<proteinExistence type="predicted"/>
<accession>A0ABT6D045</accession>
<feature type="region of interest" description="Disordered" evidence="2">
    <location>
        <begin position="1"/>
        <end position="32"/>
    </location>
</feature>
<sequence length="74" mass="7761">MTSEPQTMTRGSVGEESALTIRNPRDGSTVGTLESVEREQVALAVQLARTVHPEWAATAPAERAAMVRAAAGAL</sequence>
<dbReference type="SUPFAM" id="SSF53720">
    <property type="entry name" value="ALDH-like"/>
    <property type="match status" value="1"/>
</dbReference>
<gene>
    <name evidence="4" type="ORF">P4U43_17940</name>
</gene>
<reference evidence="4 5" key="1">
    <citation type="journal article" date="2023" name="Int. J. Syst. Evol. Microbiol.">
        <title>Arthrobacter vasquezii sp. nov., isolated from a soil sample from Union Glacier, Antarctica.</title>
        <authorList>
            <person name="Valenzuela-Ibaceta F."/>
            <person name="Carrasco V."/>
            <person name="Lagos-Moraga S."/>
            <person name="Dietz-Vargas C."/>
            <person name="Navarro C.A."/>
            <person name="Perez-Donoso J.M."/>
        </authorList>
    </citation>
    <scope>NUCLEOTIDE SEQUENCE [LARGE SCALE GENOMIC DNA]</scope>
    <source>
        <strain evidence="4 5">EH-1B-1</strain>
    </source>
</reference>
<feature type="compositionally biased region" description="Polar residues" evidence="2">
    <location>
        <begin position="1"/>
        <end position="10"/>
    </location>
</feature>
<dbReference type="Gene3D" id="3.40.605.10">
    <property type="entry name" value="Aldehyde Dehydrogenase, Chain A, domain 1"/>
    <property type="match status" value="1"/>
</dbReference>
<evidence type="ECO:0000256" key="1">
    <source>
        <dbReference type="ARBA" id="ARBA00023002"/>
    </source>
</evidence>
<dbReference type="InterPro" id="IPR016162">
    <property type="entry name" value="Ald_DH_N"/>
</dbReference>
<evidence type="ECO:0000313" key="5">
    <source>
        <dbReference type="Proteomes" id="UP001220456"/>
    </source>
</evidence>
<keyword evidence="5" id="KW-1185">Reference proteome</keyword>
<dbReference type="RefSeq" id="WP_277359957.1">
    <property type="nucleotide sequence ID" value="NZ_JAROKN010000131.1"/>
</dbReference>
<evidence type="ECO:0000256" key="2">
    <source>
        <dbReference type="SAM" id="MobiDB-lite"/>
    </source>
</evidence>
<dbReference type="EMBL" id="JAROKN010000131">
    <property type="protein sequence ID" value="MDF9279667.1"/>
    <property type="molecule type" value="Genomic_DNA"/>
</dbReference>
<name>A0ABT6D045_9MICC</name>
<dbReference type="Pfam" id="PF00171">
    <property type="entry name" value="Aldedh"/>
    <property type="match status" value="1"/>
</dbReference>